<gene>
    <name evidence="2" type="ORF">UFOPK2880_00891</name>
    <name evidence="3" type="ORF">UFOPK3304_00087</name>
    <name evidence="4" type="ORF">UFOPK3494_00452</name>
    <name evidence="5" type="ORF">UFOPK4134_00427</name>
</gene>
<evidence type="ECO:0000313" key="3">
    <source>
        <dbReference type="EMBL" id="CAB4855592.1"/>
    </source>
</evidence>
<proteinExistence type="predicted"/>
<dbReference type="SUPFAM" id="SSF56601">
    <property type="entry name" value="beta-lactamase/transpeptidase-like"/>
    <property type="match status" value="1"/>
</dbReference>
<dbReference type="PANTHER" id="PTHR46825">
    <property type="entry name" value="D-ALANYL-D-ALANINE-CARBOXYPEPTIDASE/ENDOPEPTIDASE AMPH"/>
    <property type="match status" value="1"/>
</dbReference>
<dbReference type="Gene3D" id="3.40.710.10">
    <property type="entry name" value="DD-peptidase/beta-lactamase superfamily"/>
    <property type="match status" value="1"/>
</dbReference>
<evidence type="ECO:0000313" key="2">
    <source>
        <dbReference type="EMBL" id="CAB4772315.1"/>
    </source>
</evidence>
<dbReference type="EMBL" id="CAEZZP010000048">
    <property type="protein sequence ID" value="CAB4772315.1"/>
    <property type="molecule type" value="Genomic_DNA"/>
</dbReference>
<organism evidence="2">
    <name type="scientific">freshwater metagenome</name>
    <dbReference type="NCBI Taxonomy" id="449393"/>
    <lineage>
        <taxon>unclassified sequences</taxon>
        <taxon>metagenomes</taxon>
        <taxon>ecological metagenomes</taxon>
    </lineage>
</organism>
<dbReference type="EMBL" id="CAFBMF010000018">
    <property type="protein sequence ID" value="CAB4892303.1"/>
    <property type="molecule type" value="Genomic_DNA"/>
</dbReference>
<evidence type="ECO:0000313" key="5">
    <source>
        <dbReference type="EMBL" id="CAB5023707.1"/>
    </source>
</evidence>
<accession>A0A6J6VMY3</accession>
<reference evidence="2" key="1">
    <citation type="submission" date="2020-05" db="EMBL/GenBank/DDBJ databases">
        <authorList>
            <person name="Chiriac C."/>
            <person name="Salcher M."/>
            <person name="Ghai R."/>
            <person name="Kavagutti S V."/>
        </authorList>
    </citation>
    <scope>NUCLEOTIDE SEQUENCE</scope>
</reference>
<dbReference type="InterPro" id="IPR050491">
    <property type="entry name" value="AmpC-like"/>
</dbReference>
<dbReference type="AlphaFoldDB" id="A0A6J6VMY3"/>
<protein>
    <submittedName>
        <fullName evidence="2">Unannotated protein</fullName>
    </submittedName>
</protein>
<name>A0A6J6VMY3_9ZZZZ</name>
<dbReference type="EMBL" id="CAFBLJ010000002">
    <property type="protein sequence ID" value="CAB4855592.1"/>
    <property type="molecule type" value="Genomic_DNA"/>
</dbReference>
<dbReference type="PANTHER" id="PTHR46825:SF9">
    <property type="entry name" value="BETA-LACTAMASE-RELATED DOMAIN-CONTAINING PROTEIN"/>
    <property type="match status" value="1"/>
</dbReference>
<dbReference type="Pfam" id="PF00144">
    <property type="entry name" value="Beta-lactamase"/>
    <property type="match status" value="1"/>
</dbReference>
<dbReference type="InterPro" id="IPR001466">
    <property type="entry name" value="Beta-lactam-related"/>
</dbReference>
<evidence type="ECO:0000313" key="4">
    <source>
        <dbReference type="EMBL" id="CAB4892303.1"/>
    </source>
</evidence>
<sequence>MAEIDLEALRATQPLIEEIAAQVAREFTLDSVVWGLVAGDQLLTSGTTGTISNVSTRYRIASMTKSFTAAAVLSLRDEGLLSIDTPVDEYAAELATICRTESGTRITLRHLLSMTSGLATDDPWADRHLDATAQEMNALYQQGAAYAFAPGTNFEYSNLGFALIGRVVERVTGRRVRDFVDERFLGPLHMTSTTWDPPLEHEWAPPTRVQDGQIIPDGLMPLGDGEISPMGGLWTTVADLSRWVSWLNEANDNVDSKTGQLNIAARRDMQVMHTYAGVIALDGEKAPSGYGYGLMMRDDPTLGIVNSHSGGLPGYGSNMRWLAGRNIGVVAMSNTTYAPMAIFTHRVLKMLHSANLVPSSQTAVSDVLQQRSDQLVALLNHWESEQAQLIFADNVALDESLERRQVAALKVVTDHGPLLIKSITASSHIEAVIECVNGKKIEILLGPLHTALIQWYELK</sequence>
<feature type="domain" description="Beta-lactamase-related" evidence="1">
    <location>
        <begin position="48"/>
        <end position="338"/>
    </location>
</feature>
<dbReference type="EMBL" id="CAFBPS010000018">
    <property type="protein sequence ID" value="CAB5023707.1"/>
    <property type="molecule type" value="Genomic_DNA"/>
</dbReference>
<evidence type="ECO:0000259" key="1">
    <source>
        <dbReference type="Pfam" id="PF00144"/>
    </source>
</evidence>
<dbReference type="InterPro" id="IPR012338">
    <property type="entry name" value="Beta-lactam/transpept-like"/>
</dbReference>